<name>A0A1V4J174_9CLOT</name>
<evidence type="ECO:0000313" key="8">
    <source>
        <dbReference type="Proteomes" id="UP000191056"/>
    </source>
</evidence>
<feature type="repeat" description="Cell wall-binding" evidence="3">
    <location>
        <begin position="471"/>
        <end position="490"/>
    </location>
</feature>
<feature type="repeat" description="Cell wall-binding" evidence="3">
    <location>
        <begin position="371"/>
        <end position="390"/>
    </location>
</feature>
<dbReference type="GO" id="GO:0008745">
    <property type="term" value="F:N-acetylmuramoyl-L-alanine amidase activity"/>
    <property type="evidence" value="ECO:0007669"/>
    <property type="project" value="InterPro"/>
</dbReference>
<dbReference type="PANTHER" id="PTHR30404:SF0">
    <property type="entry name" value="N-ACETYLMURAMOYL-L-ALANINE AMIDASE AMIC"/>
    <property type="match status" value="1"/>
</dbReference>
<feature type="repeat" description="Cell wall-binding" evidence="3">
    <location>
        <begin position="391"/>
        <end position="410"/>
    </location>
</feature>
<feature type="region of interest" description="Disordered" evidence="4">
    <location>
        <begin position="522"/>
        <end position="562"/>
    </location>
</feature>
<evidence type="ECO:0000256" key="4">
    <source>
        <dbReference type="SAM" id="MobiDB-lite"/>
    </source>
</evidence>
<sequence>MNIKKKLITFVLAFAMVLSFIPTLSVQAATTDFKIISDSKVTAKQAKKWAKSKGATDTFADLADLYFEYSSDHGDVNPAIAYVQAAKETGFGKFGGVLDESYHNPCGLKNPSGGGDTDPNAHQKFDSWDDGVQAHLDHLALYAGASGYPREDTYDPRHFVTIKGKATTVNSLGGKWAPSATYGEEVNKLYKNLLDYAGVDYPKDSVDNSTSNGNTNNNNTGSGGSSNAAPNPGKPESKPGPVNASDVIAENKPQNENKPQEDKPNITSNIGWKNENGAWYYYKSDNTKAIGWINPDGNWYYLRDDGKMATGWVNYNSKWYYFDKSGIMVKGWKQLNNDWYFLTSSGAMATGIQYDGSNWYYLKDSGVMATNSGWTKINNKWYYFDKGGILKTGWIKDNKNWYYLQGDGIMVTGLSKINNKIYMLNSSGAMEIGWIKINNNWYYFNTDGSMATGWIVENGVYYYLYDTGAMAKGWINIDGVWYYIKDSGAMATGWVTSNGDSYYLDTTTGRMLTNTTVGGYKIGSDGKKQNSSNQDTGNSGIQPPPVGSGTNTPSTGKKTIVIDPGHDYGNDYGAESTIDGVTYSETVLNMQVADKLKTELQNRGYNVIMTRNLGERPSYGSLIDSLSHRVNVANNANADFFISIHHNSAGESAYGVLSLFSTQAQDDTFGGRLDNARIEKSKKMATLINNNIASKLNLYNRGGQSQNLYVCRNTNIPAVLVEVGFITNKEEAIRCADPASQQKVAEAIAETIAANI</sequence>
<feature type="chain" id="PRO_5012121383" evidence="5">
    <location>
        <begin position="29"/>
        <end position="756"/>
    </location>
</feature>
<dbReference type="CDD" id="cd02696">
    <property type="entry name" value="MurNAc-LAA"/>
    <property type="match status" value="1"/>
</dbReference>
<feature type="compositionally biased region" description="Polar residues" evidence="4">
    <location>
        <begin position="529"/>
        <end position="541"/>
    </location>
</feature>
<accession>A0A1V4J174</accession>
<evidence type="ECO:0000256" key="1">
    <source>
        <dbReference type="ARBA" id="ARBA00022737"/>
    </source>
</evidence>
<dbReference type="GO" id="GO:0030288">
    <property type="term" value="C:outer membrane-bounded periplasmic space"/>
    <property type="evidence" value="ECO:0007669"/>
    <property type="project" value="TreeGrafter"/>
</dbReference>
<feature type="compositionally biased region" description="Basic and acidic residues" evidence="4">
    <location>
        <begin position="253"/>
        <end position="264"/>
    </location>
</feature>
<dbReference type="SUPFAM" id="SSF53187">
    <property type="entry name" value="Zn-dependent exopeptidases"/>
    <property type="match status" value="1"/>
</dbReference>
<dbReference type="SUPFAM" id="SSF69360">
    <property type="entry name" value="Cell wall binding repeat"/>
    <property type="match status" value="2"/>
</dbReference>
<dbReference type="Pfam" id="PF01520">
    <property type="entry name" value="Amidase_3"/>
    <property type="match status" value="1"/>
</dbReference>
<feature type="repeat" description="Cell wall-binding" evidence="3">
    <location>
        <begin position="329"/>
        <end position="348"/>
    </location>
</feature>
<evidence type="ECO:0000256" key="5">
    <source>
        <dbReference type="SAM" id="SignalP"/>
    </source>
</evidence>
<keyword evidence="8" id="KW-1185">Reference proteome</keyword>
<organism evidence="7 8">
    <name type="scientific">Clostridium chromiireducens</name>
    <dbReference type="NCBI Taxonomy" id="225345"/>
    <lineage>
        <taxon>Bacteria</taxon>
        <taxon>Bacillati</taxon>
        <taxon>Bacillota</taxon>
        <taxon>Clostridia</taxon>
        <taxon>Eubacteriales</taxon>
        <taxon>Clostridiaceae</taxon>
        <taxon>Clostridium</taxon>
    </lineage>
</organism>
<dbReference type="Pfam" id="PF19127">
    <property type="entry name" value="Choline_bind_3"/>
    <property type="match status" value="3"/>
</dbReference>
<evidence type="ECO:0000256" key="2">
    <source>
        <dbReference type="ARBA" id="ARBA00022801"/>
    </source>
</evidence>
<dbReference type="Proteomes" id="UP000191056">
    <property type="component" value="Unassembled WGS sequence"/>
</dbReference>
<feature type="repeat" description="Cell wall-binding" evidence="3">
    <location>
        <begin position="289"/>
        <end position="308"/>
    </location>
</feature>
<dbReference type="PANTHER" id="PTHR30404">
    <property type="entry name" value="N-ACETYLMURAMOYL-L-ALANINE AMIDASE"/>
    <property type="match status" value="1"/>
</dbReference>
<dbReference type="InterPro" id="IPR050695">
    <property type="entry name" value="N-acetylmuramoyl_amidase_3"/>
</dbReference>
<dbReference type="InterPro" id="IPR018337">
    <property type="entry name" value="Cell_wall/Cho-bd_repeat"/>
</dbReference>
<dbReference type="InterPro" id="IPR002508">
    <property type="entry name" value="MurNAc-LAA_cat"/>
</dbReference>
<dbReference type="EMBL" id="MZGT01000002">
    <property type="protein sequence ID" value="OPJ66042.1"/>
    <property type="molecule type" value="Genomic_DNA"/>
</dbReference>
<dbReference type="STRING" id="225345.CLCHR_01430"/>
<dbReference type="RefSeq" id="WP_079437737.1">
    <property type="nucleotide sequence ID" value="NZ_MZGT01000002.1"/>
</dbReference>
<dbReference type="OrthoDB" id="9763643at2"/>
<feature type="signal peptide" evidence="5">
    <location>
        <begin position="1"/>
        <end position="28"/>
    </location>
</feature>
<keyword evidence="2" id="KW-0378">Hydrolase</keyword>
<dbReference type="Gene3D" id="2.10.270.10">
    <property type="entry name" value="Cholin Binding"/>
    <property type="match status" value="3"/>
</dbReference>
<dbReference type="GO" id="GO:0004040">
    <property type="term" value="F:amidase activity"/>
    <property type="evidence" value="ECO:0007669"/>
    <property type="project" value="InterPro"/>
</dbReference>
<proteinExistence type="predicted"/>
<gene>
    <name evidence="7" type="primary">toxB</name>
    <name evidence="7" type="ORF">CLCHR_01430</name>
</gene>
<feature type="repeat" description="Cell wall-binding" evidence="3">
    <location>
        <begin position="431"/>
        <end position="450"/>
    </location>
</feature>
<keyword evidence="5" id="KW-0732">Signal</keyword>
<dbReference type="Pfam" id="PF01473">
    <property type="entry name" value="Choline_bind_1"/>
    <property type="match status" value="5"/>
</dbReference>
<feature type="domain" description="MurNAc-LAA" evidence="6">
    <location>
        <begin position="630"/>
        <end position="753"/>
    </location>
</feature>
<feature type="compositionally biased region" description="Low complexity" evidence="4">
    <location>
        <begin position="208"/>
        <end position="231"/>
    </location>
</feature>
<evidence type="ECO:0000256" key="3">
    <source>
        <dbReference type="PROSITE-ProRule" id="PRU00591"/>
    </source>
</evidence>
<comment type="caution">
    <text evidence="7">The sequence shown here is derived from an EMBL/GenBank/DDBJ whole genome shotgun (WGS) entry which is preliminary data.</text>
</comment>
<feature type="repeat" description="Cell wall-binding" evidence="3">
    <location>
        <begin position="349"/>
        <end position="368"/>
    </location>
</feature>
<dbReference type="PROSITE" id="PS51170">
    <property type="entry name" value="CW"/>
    <property type="match status" value="8"/>
</dbReference>
<dbReference type="Gene3D" id="3.40.630.40">
    <property type="entry name" value="Zn-dependent exopeptidases"/>
    <property type="match status" value="1"/>
</dbReference>
<dbReference type="SMART" id="SM00646">
    <property type="entry name" value="Ami_3"/>
    <property type="match status" value="1"/>
</dbReference>
<dbReference type="Pfam" id="PF01832">
    <property type="entry name" value="Glucosaminidase"/>
    <property type="match status" value="1"/>
</dbReference>
<evidence type="ECO:0000259" key="6">
    <source>
        <dbReference type="SMART" id="SM00646"/>
    </source>
</evidence>
<feature type="region of interest" description="Disordered" evidence="4">
    <location>
        <begin position="205"/>
        <end position="269"/>
    </location>
</feature>
<feature type="compositionally biased region" description="Polar residues" evidence="4">
    <location>
        <begin position="548"/>
        <end position="557"/>
    </location>
</feature>
<evidence type="ECO:0000313" key="7">
    <source>
        <dbReference type="EMBL" id="OPJ66042.1"/>
    </source>
</evidence>
<dbReference type="InterPro" id="IPR002901">
    <property type="entry name" value="MGlyc_endo_b_GlcNAc-like_dom"/>
</dbReference>
<keyword evidence="1" id="KW-0677">Repeat</keyword>
<reference evidence="7 8" key="1">
    <citation type="submission" date="2017-03" db="EMBL/GenBank/DDBJ databases">
        <title>Genome sequence of Clostridium chromiireducens DSM 23318.</title>
        <authorList>
            <person name="Poehlein A."/>
            <person name="Daniel R."/>
        </authorList>
    </citation>
    <scope>NUCLEOTIDE SEQUENCE [LARGE SCALE GENOMIC DNA]</scope>
    <source>
        <strain evidence="7 8">DSM 23318</strain>
    </source>
</reference>
<protein>
    <submittedName>
        <fullName evidence="7">Toxin B</fullName>
    </submittedName>
</protein>
<feature type="repeat" description="Cell wall-binding" evidence="3">
    <location>
        <begin position="309"/>
        <end position="328"/>
    </location>
</feature>
<dbReference type="AlphaFoldDB" id="A0A1V4J174"/>
<dbReference type="GO" id="GO:0009253">
    <property type="term" value="P:peptidoglycan catabolic process"/>
    <property type="evidence" value="ECO:0007669"/>
    <property type="project" value="InterPro"/>
</dbReference>